<dbReference type="AlphaFoldDB" id="T1GB22"/>
<proteinExistence type="predicted"/>
<dbReference type="HOGENOM" id="CLU_2690642_0_0_1"/>
<dbReference type="EMBL" id="CAQQ02057116">
    <property type="status" value="NOT_ANNOTATED_CDS"/>
    <property type="molecule type" value="Genomic_DNA"/>
</dbReference>
<evidence type="ECO:0000256" key="1">
    <source>
        <dbReference type="SAM" id="MobiDB-lite"/>
    </source>
</evidence>
<protein>
    <submittedName>
        <fullName evidence="2">Uncharacterized protein</fullName>
    </submittedName>
</protein>
<accession>T1GB22</accession>
<reference evidence="3" key="1">
    <citation type="submission" date="2013-02" db="EMBL/GenBank/DDBJ databases">
        <authorList>
            <person name="Hughes D."/>
        </authorList>
    </citation>
    <scope>NUCLEOTIDE SEQUENCE</scope>
    <source>
        <strain>Durham</strain>
        <strain evidence="3">NC isolate 2 -- Noor lab</strain>
    </source>
</reference>
<dbReference type="EnsemblMetazoa" id="MESCA000442-RA">
    <property type="protein sequence ID" value="MESCA000442-PA"/>
    <property type="gene ID" value="MESCA000442"/>
</dbReference>
<dbReference type="Proteomes" id="UP000015102">
    <property type="component" value="Unassembled WGS sequence"/>
</dbReference>
<keyword evidence="3" id="KW-1185">Reference proteome</keyword>
<name>T1GB22_MEGSC</name>
<organism evidence="2 3">
    <name type="scientific">Megaselia scalaris</name>
    <name type="common">Humpbacked fly</name>
    <name type="synonym">Phora scalaris</name>
    <dbReference type="NCBI Taxonomy" id="36166"/>
    <lineage>
        <taxon>Eukaryota</taxon>
        <taxon>Metazoa</taxon>
        <taxon>Ecdysozoa</taxon>
        <taxon>Arthropoda</taxon>
        <taxon>Hexapoda</taxon>
        <taxon>Insecta</taxon>
        <taxon>Pterygota</taxon>
        <taxon>Neoptera</taxon>
        <taxon>Endopterygota</taxon>
        <taxon>Diptera</taxon>
        <taxon>Brachycera</taxon>
        <taxon>Muscomorpha</taxon>
        <taxon>Platypezoidea</taxon>
        <taxon>Phoridae</taxon>
        <taxon>Megaseliini</taxon>
        <taxon>Megaselia</taxon>
    </lineage>
</organism>
<evidence type="ECO:0000313" key="2">
    <source>
        <dbReference type="EnsemblMetazoa" id="MESCA000442-PA"/>
    </source>
</evidence>
<reference evidence="2" key="2">
    <citation type="submission" date="2015-06" db="UniProtKB">
        <authorList>
            <consortium name="EnsemblMetazoa"/>
        </authorList>
    </citation>
    <scope>IDENTIFICATION</scope>
</reference>
<feature type="region of interest" description="Disordered" evidence="1">
    <location>
        <begin position="1"/>
        <end position="47"/>
    </location>
</feature>
<evidence type="ECO:0000313" key="3">
    <source>
        <dbReference type="Proteomes" id="UP000015102"/>
    </source>
</evidence>
<sequence length="74" mass="8434">MACPCPKKRRSRRPKKRACRKRPRPRRRACKSRPKRKKNPCKPKKKFCGMTPSQTVVAGAKAGIEWISSASLSI</sequence>